<comment type="caution">
    <text evidence="2">The sequence shown here is derived from an EMBL/GenBank/DDBJ whole genome shotgun (WGS) entry which is preliminary data.</text>
</comment>
<keyword evidence="3" id="KW-1185">Reference proteome</keyword>
<dbReference type="InterPro" id="IPR023214">
    <property type="entry name" value="HAD_sf"/>
</dbReference>
<evidence type="ECO:0000313" key="3">
    <source>
        <dbReference type="Proteomes" id="UP001595764"/>
    </source>
</evidence>
<accession>A0ABV7QAX6</accession>
<dbReference type="Gene3D" id="3.40.50.1000">
    <property type="entry name" value="HAD superfamily/HAD-like"/>
    <property type="match status" value="1"/>
</dbReference>
<dbReference type="InterPro" id="IPR005519">
    <property type="entry name" value="Acid_phosphat_B-like"/>
</dbReference>
<dbReference type="PANTHER" id="PTHR31284:SF10">
    <property type="entry name" value="ACID PHOSPHATASE-LIKE PROTEIN"/>
    <property type="match status" value="1"/>
</dbReference>
<protein>
    <submittedName>
        <fullName evidence="2">HAD family acid phosphatase</fullName>
    </submittedName>
</protein>
<evidence type="ECO:0000313" key="2">
    <source>
        <dbReference type="EMBL" id="MFC3510498.1"/>
    </source>
</evidence>
<dbReference type="SUPFAM" id="SSF56784">
    <property type="entry name" value="HAD-like"/>
    <property type="match status" value="1"/>
</dbReference>
<dbReference type="RefSeq" id="WP_377868414.1">
    <property type="nucleotide sequence ID" value="NZ_JBHMAY010000006.1"/>
</dbReference>
<gene>
    <name evidence="2" type="ORF">ACFORO_10025</name>
</gene>
<sequence length="152" mass="16119">MPGNLIAAVSVAPSGPQRGPVPLGACTEHRGAQHGRVGRPEPVRLGEAAPSLELARSAKRQGAAIFFVTGRPDVLRALTQANLERVGYPVDGLYLHPVLDLEPVGTVKIRARTAIEKKGYTIVANIGNRNSDLTGGHAERTFKLPDYQGLLG</sequence>
<reference evidence="3" key="1">
    <citation type="journal article" date="2019" name="Int. J. Syst. Evol. Microbiol.">
        <title>The Global Catalogue of Microorganisms (GCM) 10K type strain sequencing project: providing services to taxonomists for standard genome sequencing and annotation.</title>
        <authorList>
            <consortium name="The Broad Institute Genomics Platform"/>
            <consortium name="The Broad Institute Genome Sequencing Center for Infectious Disease"/>
            <person name="Wu L."/>
            <person name="Ma J."/>
        </authorList>
    </citation>
    <scope>NUCLEOTIDE SEQUENCE [LARGE SCALE GENOMIC DNA]</scope>
    <source>
        <strain evidence="3">CGMCC 4.7682</strain>
    </source>
</reference>
<dbReference type="PANTHER" id="PTHR31284">
    <property type="entry name" value="ACID PHOSPHATASE-LIKE PROTEIN"/>
    <property type="match status" value="1"/>
</dbReference>
<proteinExistence type="predicted"/>
<keyword evidence="1" id="KW-0732">Signal</keyword>
<name>A0ABV7QAX6_9PSEU</name>
<dbReference type="InterPro" id="IPR036412">
    <property type="entry name" value="HAD-like_sf"/>
</dbReference>
<dbReference type="EMBL" id="JBHRWI010000014">
    <property type="protein sequence ID" value="MFC3510498.1"/>
    <property type="molecule type" value="Genomic_DNA"/>
</dbReference>
<dbReference type="Proteomes" id="UP001595764">
    <property type="component" value="Unassembled WGS sequence"/>
</dbReference>
<evidence type="ECO:0000256" key="1">
    <source>
        <dbReference type="ARBA" id="ARBA00022729"/>
    </source>
</evidence>
<organism evidence="2 3">
    <name type="scientific">Amycolatopsis halotolerans</name>
    <dbReference type="NCBI Taxonomy" id="330083"/>
    <lineage>
        <taxon>Bacteria</taxon>
        <taxon>Bacillati</taxon>
        <taxon>Actinomycetota</taxon>
        <taxon>Actinomycetes</taxon>
        <taxon>Pseudonocardiales</taxon>
        <taxon>Pseudonocardiaceae</taxon>
        <taxon>Amycolatopsis</taxon>
    </lineage>
</organism>
<dbReference type="Pfam" id="PF03767">
    <property type="entry name" value="Acid_phosphat_B"/>
    <property type="match status" value="1"/>
</dbReference>